<reference evidence="1" key="1">
    <citation type="submission" date="2021-01" db="EMBL/GenBank/DDBJ databases">
        <title>Genome sequence of Phenylobacterium sp. 20VBR1 isolated from a valley glaceir, Ny-Alesund, Svalbard.</title>
        <authorList>
            <person name="Thomas F.A."/>
            <person name="Krishnan K.P."/>
            <person name="Sinha R.K."/>
        </authorList>
    </citation>
    <scope>NUCLEOTIDE SEQUENCE</scope>
    <source>
        <strain evidence="1">20VBR1</strain>
    </source>
</reference>
<protein>
    <submittedName>
        <fullName evidence="1">Uncharacterized protein</fullName>
    </submittedName>
</protein>
<sequence>MGAVAAGIWREQTDWAEEDTYEIEVGPNPIAGGERFALRMEGIPWTRSSRPDLTWNVCG</sequence>
<dbReference type="AlphaFoldDB" id="A0A974S8D6"/>
<accession>A0A974S8D6</accession>
<evidence type="ECO:0000313" key="1">
    <source>
        <dbReference type="EMBL" id="QQZ50284.1"/>
    </source>
</evidence>
<dbReference type="EMBL" id="CP068570">
    <property type="protein sequence ID" value="QQZ50284.1"/>
    <property type="molecule type" value="Genomic_DNA"/>
</dbReference>
<proteinExistence type="predicted"/>
<gene>
    <name evidence="1" type="ORF">JKL49_00715</name>
</gene>
<organism evidence="1">
    <name type="scientific">Phenylobacterium glaciei</name>
    <dbReference type="NCBI Taxonomy" id="2803784"/>
    <lineage>
        <taxon>Bacteria</taxon>
        <taxon>Pseudomonadati</taxon>
        <taxon>Pseudomonadota</taxon>
        <taxon>Alphaproteobacteria</taxon>
        <taxon>Caulobacterales</taxon>
        <taxon>Caulobacteraceae</taxon>
        <taxon>Phenylobacterium</taxon>
    </lineage>
</organism>
<name>A0A974S8D6_9CAUL</name>